<comment type="caution">
    <text evidence="11">The sequence shown here is derived from an EMBL/GenBank/DDBJ whole genome shotgun (WGS) entry which is preliminary data.</text>
</comment>
<organism evidence="11 12">
    <name type="scientific">Candidatus Gottesmanbacteria bacterium GW2011_GWA1_34_13</name>
    <dbReference type="NCBI Taxonomy" id="1618434"/>
    <lineage>
        <taxon>Bacteria</taxon>
        <taxon>Candidatus Gottesmaniibacteriota</taxon>
    </lineage>
</organism>
<evidence type="ECO:0000256" key="6">
    <source>
        <dbReference type="ARBA" id="ARBA00022692"/>
    </source>
</evidence>
<feature type="transmembrane region" description="Helical" evidence="10">
    <location>
        <begin position="290"/>
        <end position="312"/>
    </location>
</feature>
<evidence type="ECO:0000256" key="1">
    <source>
        <dbReference type="ARBA" id="ARBA00004477"/>
    </source>
</evidence>
<dbReference type="EMBL" id="LBPN01000001">
    <property type="protein sequence ID" value="KKP60010.1"/>
    <property type="molecule type" value="Genomic_DNA"/>
</dbReference>
<evidence type="ECO:0000256" key="3">
    <source>
        <dbReference type="ARBA" id="ARBA00022502"/>
    </source>
</evidence>
<feature type="transmembrane region" description="Helical" evidence="10">
    <location>
        <begin position="227"/>
        <end position="244"/>
    </location>
</feature>
<feature type="transmembrane region" description="Helical" evidence="10">
    <location>
        <begin position="124"/>
        <end position="146"/>
    </location>
</feature>
<comment type="subcellular location">
    <subcellularLocation>
        <location evidence="1">Endoplasmic reticulum membrane</location>
        <topology evidence="1">Multi-pass membrane protein</topology>
    </subcellularLocation>
</comment>
<reference evidence="11 12" key="1">
    <citation type="journal article" date="2015" name="Nature">
        <title>rRNA introns, odd ribosomes, and small enigmatic genomes across a large radiation of phyla.</title>
        <authorList>
            <person name="Brown C.T."/>
            <person name="Hug L.A."/>
            <person name="Thomas B.C."/>
            <person name="Sharon I."/>
            <person name="Castelle C.J."/>
            <person name="Singh A."/>
            <person name="Wilkins M.J."/>
            <person name="Williams K.H."/>
            <person name="Banfield J.F."/>
        </authorList>
    </citation>
    <scope>NUCLEOTIDE SEQUENCE [LARGE SCALE GENOMIC DNA]</scope>
</reference>
<evidence type="ECO:0000313" key="11">
    <source>
        <dbReference type="EMBL" id="KKP60010.1"/>
    </source>
</evidence>
<keyword evidence="7" id="KW-0256">Endoplasmic reticulum</keyword>
<keyword evidence="3" id="KW-0337">GPI-anchor biosynthesis</keyword>
<feature type="transmembrane region" description="Helical" evidence="10">
    <location>
        <begin position="94"/>
        <end position="112"/>
    </location>
</feature>
<dbReference type="AlphaFoldDB" id="A0A0G0D9K0"/>
<feature type="transmembrane region" description="Helical" evidence="10">
    <location>
        <begin position="365"/>
        <end position="383"/>
    </location>
</feature>
<evidence type="ECO:0000256" key="9">
    <source>
        <dbReference type="ARBA" id="ARBA00023136"/>
    </source>
</evidence>
<evidence type="ECO:0000256" key="7">
    <source>
        <dbReference type="ARBA" id="ARBA00022824"/>
    </source>
</evidence>
<dbReference type="PANTHER" id="PTHR12468">
    <property type="entry name" value="GPI MANNOSYLTRANSFERASE 2"/>
    <property type="match status" value="1"/>
</dbReference>
<dbReference type="Proteomes" id="UP000034176">
    <property type="component" value="Unassembled WGS sequence"/>
</dbReference>
<dbReference type="Pfam" id="PF04188">
    <property type="entry name" value="Mannosyl_trans2"/>
    <property type="match status" value="1"/>
</dbReference>
<dbReference type="UniPathway" id="UPA00196"/>
<evidence type="ECO:0000313" key="12">
    <source>
        <dbReference type="Proteomes" id="UP000034176"/>
    </source>
</evidence>
<name>A0A0G0D9K0_9BACT</name>
<feature type="transmembrane region" description="Helical" evidence="10">
    <location>
        <begin position="166"/>
        <end position="192"/>
    </location>
</feature>
<dbReference type="GO" id="GO:0000009">
    <property type="term" value="F:alpha-1,6-mannosyltransferase activity"/>
    <property type="evidence" value="ECO:0007669"/>
    <property type="project" value="InterPro"/>
</dbReference>
<dbReference type="STRING" id="1618434.UR52_C0001G0090"/>
<accession>A0A0G0D9K0</accession>
<evidence type="ECO:0000256" key="10">
    <source>
        <dbReference type="SAM" id="Phobius"/>
    </source>
</evidence>
<keyword evidence="9 10" id="KW-0472">Membrane</keyword>
<dbReference type="InterPro" id="IPR007315">
    <property type="entry name" value="PIG-V/Gpi18"/>
</dbReference>
<evidence type="ECO:0000256" key="4">
    <source>
        <dbReference type="ARBA" id="ARBA00022676"/>
    </source>
</evidence>
<dbReference type="GO" id="GO:0004376">
    <property type="term" value="F:GPI mannosyltransferase activity"/>
    <property type="evidence" value="ECO:0007669"/>
    <property type="project" value="InterPro"/>
</dbReference>
<protein>
    <recommendedName>
        <fullName evidence="13">Glycosyltransferase RgtA/B/C/D-like domain-containing protein</fullName>
    </recommendedName>
</protein>
<evidence type="ECO:0000256" key="2">
    <source>
        <dbReference type="ARBA" id="ARBA00004687"/>
    </source>
</evidence>
<gene>
    <name evidence="11" type="ORF">UR52_C0001G0090</name>
</gene>
<proteinExistence type="predicted"/>
<sequence length="389" mass="45442">MSSIIIFLLWRAGLFLNSFIAQKFPFTPSFPYSDIYFFPSGLPRWLWSWANFDGVHYLTIAKSGYMAQFTQAFFPLFPLVINFISKLFNDPWMIISGLVVTNVLFLTAIIMFKKLLALDYESRVVKWVILFLLFFPASFFFGSLYTESLFFLLVLLSFYFARRKQWWLSGFCGSLASFTRITGIFLLPAILWERYVANVKFKNPYLRRQENLKLNFKSIINLVKSPVVYLIPSGLIAYMVYLQWKFGDWLYFWHAQSVFGAQRSGGTIILPPQVLWRYFKILSNFNAINYQYGIAFLEVSVFILTILILMYCHMKKVRTSYLIFSWFLILIPSLTGTLSSIPRYALLVFPGYICLGLMQNSYVKILLLLIFLGLLILLSNLYLRGLWVA</sequence>
<keyword evidence="8 10" id="KW-1133">Transmembrane helix</keyword>
<comment type="pathway">
    <text evidence="2">Glycolipid biosynthesis; glycosylphosphatidylinositol-anchor biosynthesis.</text>
</comment>
<evidence type="ECO:0000256" key="8">
    <source>
        <dbReference type="ARBA" id="ARBA00022989"/>
    </source>
</evidence>
<keyword evidence="5" id="KW-0808">Transferase</keyword>
<dbReference type="GO" id="GO:0016020">
    <property type="term" value="C:membrane"/>
    <property type="evidence" value="ECO:0007669"/>
    <property type="project" value="GOC"/>
</dbReference>
<dbReference type="PANTHER" id="PTHR12468:SF2">
    <property type="entry name" value="GPI MANNOSYLTRANSFERASE 2"/>
    <property type="match status" value="1"/>
</dbReference>
<evidence type="ECO:0000256" key="5">
    <source>
        <dbReference type="ARBA" id="ARBA00022679"/>
    </source>
</evidence>
<evidence type="ECO:0008006" key="13">
    <source>
        <dbReference type="Google" id="ProtNLM"/>
    </source>
</evidence>
<feature type="transmembrane region" description="Helical" evidence="10">
    <location>
        <begin position="319"/>
        <end position="335"/>
    </location>
</feature>
<dbReference type="GO" id="GO:0006506">
    <property type="term" value="P:GPI anchor biosynthetic process"/>
    <property type="evidence" value="ECO:0007669"/>
    <property type="project" value="UniProtKB-UniPathway"/>
</dbReference>
<keyword evidence="6 10" id="KW-0812">Transmembrane</keyword>
<keyword evidence="4" id="KW-0328">Glycosyltransferase</keyword>
<dbReference type="GO" id="GO:0031501">
    <property type="term" value="C:mannosyltransferase complex"/>
    <property type="evidence" value="ECO:0007669"/>
    <property type="project" value="TreeGrafter"/>
</dbReference>